<dbReference type="RefSeq" id="WP_012899332.1">
    <property type="nucleotide sequence ID" value="NC_013665.1"/>
</dbReference>
<evidence type="ECO:0000313" key="1">
    <source>
        <dbReference type="EMBL" id="BAI60652.1"/>
    </source>
</evidence>
<dbReference type="GeneID" id="8680641"/>
<dbReference type="EMBL" id="AP011532">
    <property type="protein sequence ID" value="BAI60652.1"/>
    <property type="molecule type" value="Genomic_DNA"/>
</dbReference>
<dbReference type="AlphaFoldDB" id="D1YW30"/>
<name>D1YW30_METPS</name>
<dbReference type="PANTHER" id="PTHR35866:SF1">
    <property type="entry name" value="YKGJ FAMILY CYSTEINE CLUSTER PROTEIN"/>
    <property type="match status" value="1"/>
</dbReference>
<dbReference type="Proteomes" id="UP000001882">
    <property type="component" value="Chromosome"/>
</dbReference>
<dbReference type="KEGG" id="mpd:MCP_0580"/>
<dbReference type="PANTHER" id="PTHR35866">
    <property type="entry name" value="PUTATIVE-RELATED"/>
    <property type="match status" value="1"/>
</dbReference>
<organism evidence="1 2">
    <name type="scientific">Methanocella paludicola (strain DSM 17711 / JCM 13418 / NBRC 101707 / SANAE)</name>
    <dbReference type="NCBI Taxonomy" id="304371"/>
    <lineage>
        <taxon>Archaea</taxon>
        <taxon>Methanobacteriati</taxon>
        <taxon>Methanobacteriota</taxon>
        <taxon>Stenosarchaea group</taxon>
        <taxon>Methanomicrobia</taxon>
        <taxon>Methanocellales</taxon>
        <taxon>Methanocellaceae</taxon>
        <taxon>Methanocella</taxon>
    </lineage>
</organism>
<gene>
    <name evidence="1" type="ordered locus">MCP_0580</name>
</gene>
<dbReference type="InParanoid" id="D1YW30"/>
<proteinExistence type="predicted"/>
<accession>D1YW30</accession>
<sequence length="227" mass="26059">MDELIIRNKYKVVNGKDFTCEACGACCSIYSLVDLHITDIFRMAEKLGITPKEFFEKYVTVIEKDGAHTFAMNIEGGCKFQKDKKCAIYEARSDFCAFYPNSHSCFDLSQTQKKEIKPKNPGCSAHKQPDNLILIPDLERMAESRIYYMVKEMYLAQHGGVYDEEGMKAAHKKGLAQAANARMREIVHMQIMSEIMQNIPVDDETGEPVLTRDEVKMIYKKMREKRS</sequence>
<keyword evidence="2" id="KW-1185">Reference proteome</keyword>
<reference evidence="1 2" key="1">
    <citation type="journal article" date="2007" name="Appl. Environ. Microbiol.">
        <title>Isolation of key methanogens for global methane emission from rice paddy fields: a novel isolate affiliated with the clone cluster rice cluster I.</title>
        <authorList>
            <person name="Sakai S."/>
            <person name="Imachi H."/>
            <person name="Sekiguchi Y."/>
            <person name="Ohashi A."/>
            <person name="Harada H."/>
            <person name="Kamagata Y."/>
        </authorList>
    </citation>
    <scope>NUCLEOTIDE SEQUENCE [LARGE SCALE GENOMIC DNA]</scope>
    <source>
        <strain evidence="2">DSM 17711 / JCM 13418 / NBRC 101707 / SANAE</strain>
    </source>
</reference>
<reference evidence="1 2" key="2">
    <citation type="journal article" date="2008" name="Int. J. Syst. Evol. Microbiol.">
        <title>Methanocella paludicola gen. nov., sp. nov., a methane-producing archaeon, the first isolate of the lineage 'Rice Cluster I', and proposal of the new archaeal order Methanocellales ord. nov.</title>
        <authorList>
            <person name="Sakai S."/>
            <person name="Imachi H."/>
            <person name="Hanada S."/>
            <person name="Ohashi A."/>
            <person name="Harada H."/>
            <person name="Kamagata Y."/>
        </authorList>
    </citation>
    <scope>NUCLEOTIDE SEQUENCE [LARGE SCALE GENOMIC DNA]</scope>
    <source>
        <strain evidence="2">DSM 17711 / JCM 13418 / NBRC 101707 / SANAE</strain>
    </source>
</reference>
<dbReference type="Pfam" id="PF03692">
    <property type="entry name" value="CxxCxxCC"/>
    <property type="match status" value="1"/>
</dbReference>
<dbReference type="InterPro" id="IPR005358">
    <property type="entry name" value="Puta_zinc/iron-chelating_dom"/>
</dbReference>
<dbReference type="eggNOG" id="arCOG02579">
    <property type="taxonomic scope" value="Archaea"/>
</dbReference>
<protein>
    <recommendedName>
        <fullName evidence="3">YkgJ family cysteine cluster protein</fullName>
    </recommendedName>
</protein>
<reference evidence="2" key="3">
    <citation type="journal article" date="2011" name="PLoS ONE">
        <title>Genome sequence of a mesophilic hydrogenotrophic methanogen Methanocella paludicola, the first cultivated representative of the order Methanocellales.</title>
        <authorList>
            <person name="Sakai S."/>
            <person name="Takaki Y."/>
            <person name="Shimamura S."/>
            <person name="Sekine M."/>
            <person name="Tajima T."/>
            <person name="Kosugi H."/>
            <person name="Ichikawa N."/>
            <person name="Tasumi E."/>
            <person name="Hiraki A.T."/>
            <person name="Shimizu A."/>
            <person name="Kato Y."/>
            <person name="Nishiko R."/>
            <person name="Mori K."/>
            <person name="Fujita N."/>
            <person name="Imachi H."/>
            <person name="Takai K."/>
        </authorList>
    </citation>
    <scope>NUCLEOTIDE SEQUENCE [LARGE SCALE GENOMIC DNA]</scope>
    <source>
        <strain evidence="2">DSM 17711 / JCM 13418 / NBRC 101707 / SANAE</strain>
    </source>
</reference>
<evidence type="ECO:0008006" key="3">
    <source>
        <dbReference type="Google" id="ProtNLM"/>
    </source>
</evidence>
<evidence type="ECO:0000313" key="2">
    <source>
        <dbReference type="Proteomes" id="UP000001882"/>
    </source>
</evidence>
<dbReference type="OrthoDB" id="36424at2157"/>